<comment type="similarity">
    <text evidence="2">Belongs to the VPS35L family.</text>
</comment>
<evidence type="ECO:0000313" key="7">
    <source>
        <dbReference type="Proteomes" id="UP000230069"/>
    </source>
</evidence>
<accession>A0A2G5E5C6</accession>
<dbReference type="PANTHER" id="PTHR13673">
    <property type="entry name" value="ESOPHAGEAL CANCER ASSOCIATED PROTEIN"/>
    <property type="match status" value="1"/>
</dbReference>
<dbReference type="GO" id="GO:0015031">
    <property type="term" value="P:protein transport"/>
    <property type="evidence" value="ECO:0007669"/>
    <property type="project" value="UniProtKB-KW"/>
</dbReference>
<dbReference type="Proteomes" id="UP000230069">
    <property type="component" value="Unassembled WGS sequence"/>
</dbReference>
<dbReference type="PANTHER" id="PTHR13673:SF0">
    <property type="entry name" value="VPS35 ENDOSOMAL PROTEIN-SORTING FACTOR-LIKE"/>
    <property type="match status" value="1"/>
</dbReference>
<sequence>MKIREEEVAAAETREVERERERWSKTLVFFLVGKLNRNLRKKERERKMEFRVRDYEEEEATYSLYPRISTTNDHPLIICNPSSSIQVDVADCGKNDFYDPLRMPTANSEDDTTDLDVHGLLTITNLPRDENPYLSAKEWASFKRSLMQKFSGSKLVTISSISDAIIGRGKVYEISSTATHLEELDNPPKASEDGVKVITRQEFVSRLRELQDEINHSWKADNRVTSLKSSIKVARLLLDTSVSEFYPTLFIIVTEVMDILGDMVWERIKRKAEYADDGTRICSLQEKFSTSDVCSDAKETCYNWFCKIGSIHELLPRIYLELSILRCWRFLHEHPWEILQRVVMMIRGLADPLASYYCRLYMVYCAQKLLPPDTGYLITCITDMTIILRRITSEKETMSKKWVEDNVSLISLLEPPLEWTMKCICMEAYKKRQYDDIFVKLQLGRGLSNSSGTSKCISIIVHHFLKELPAELVCLHASYILQLIESANDISLNQYLNYRLLGLKLSERKPQVDYVDSVLGKVFQVITQYSRLDEYVKVVDAFLDIVLQYNMDNYLTIILDGISIRAQSKEITENELSSLQSIILKLLAHFNLVEEVLALNHFAEILHVMYGSSRDVVNMHILDKATRNGYICDPTTIQMLFEISQALHDCLDIFSVKDDHHEQQEHLISRFVQLVDYGAEMEHHLTFLVECRGAFGRISELKEVLVRSSNNLVMKEVKYANNVVDFVKSCIAFNEVTIPSIVSTTKRMNLYLETIEVALLGGLVCHADGLIHSAIDCLQSVDQSEGLILQNDSNGVLSWIRKLCSLLVIIPGNPEQGVAYYPRSILALVESQSWITPQLRLRVFCAILSLSTTLSQNKLPYHAYNTEVVGNDQLFYGDPTYHQELEALCSSVLPKVIDSVLQEPHKVIRGNLALEACSYILSAYKASSEISTICAKLIEIAKSCLNVNHKYMRNTVRYMDKQLSSILGDATTPRVST</sequence>
<evidence type="ECO:0000256" key="1">
    <source>
        <dbReference type="ARBA" id="ARBA00004177"/>
    </source>
</evidence>
<keyword evidence="3" id="KW-0813">Transport</keyword>
<keyword evidence="7" id="KW-1185">Reference proteome</keyword>
<evidence type="ECO:0000313" key="6">
    <source>
        <dbReference type="EMBL" id="PIA50921.1"/>
    </source>
</evidence>
<dbReference type="GO" id="GO:0032456">
    <property type="term" value="P:endocytic recycling"/>
    <property type="evidence" value="ECO:0007669"/>
    <property type="project" value="InterPro"/>
</dbReference>
<protein>
    <submittedName>
        <fullName evidence="6">Uncharacterized protein</fullName>
    </submittedName>
</protein>
<dbReference type="STRING" id="218851.A0A2G5E5C6"/>
<dbReference type="GO" id="GO:0005768">
    <property type="term" value="C:endosome"/>
    <property type="evidence" value="ECO:0007669"/>
    <property type="project" value="UniProtKB-SubCell"/>
</dbReference>
<dbReference type="FunCoup" id="A0A2G5E5C6">
    <property type="interactions" value="3278"/>
</dbReference>
<dbReference type="InParanoid" id="A0A2G5E5C6"/>
<keyword evidence="4" id="KW-0967">Endosome</keyword>
<dbReference type="EMBL" id="KZ305028">
    <property type="protein sequence ID" value="PIA50921.1"/>
    <property type="molecule type" value="Genomic_DNA"/>
</dbReference>
<evidence type="ECO:0000256" key="5">
    <source>
        <dbReference type="ARBA" id="ARBA00022927"/>
    </source>
</evidence>
<reference evidence="6 7" key="1">
    <citation type="submission" date="2017-09" db="EMBL/GenBank/DDBJ databases">
        <title>WGS assembly of Aquilegia coerulea Goldsmith.</title>
        <authorList>
            <person name="Hodges S."/>
            <person name="Kramer E."/>
            <person name="Nordborg M."/>
            <person name="Tomkins J."/>
            <person name="Borevitz J."/>
            <person name="Derieg N."/>
            <person name="Yan J."/>
            <person name="Mihaltcheva S."/>
            <person name="Hayes R.D."/>
            <person name="Rokhsar D."/>
        </authorList>
    </citation>
    <scope>NUCLEOTIDE SEQUENCE [LARGE SCALE GENOMIC DNA]</scope>
    <source>
        <strain evidence="7">cv. Goldsmith</strain>
    </source>
</reference>
<proteinExistence type="inferred from homology"/>
<evidence type="ECO:0000256" key="3">
    <source>
        <dbReference type="ARBA" id="ARBA00022448"/>
    </source>
</evidence>
<dbReference type="AlphaFoldDB" id="A0A2G5E5C6"/>
<evidence type="ECO:0000256" key="2">
    <source>
        <dbReference type="ARBA" id="ARBA00010704"/>
    </source>
</evidence>
<dbReference type="InterPro" id="IPR029705">
    <property type="entry name" value="VPS35L"/>
</dbReference>
<keyword evidence="5" id="KW-0653">Protein transport</keyword>
<organism evidence="6 7">
    <name type="scientific">Aquilegia coerulea</name>
    <name type="common">Rocky mountain columbine</name>
    <dbReference type="NCBI Taxonomy" id="218851"/>
    <lineage>
        <taxon>Eukaryota</taxon>
        <taxon>Viridiplantae</taxon>
        <taxon>Streptophyta</taxon>
        <taxon>Embryophyta</taxon>
        <taxon>Tracheophyta</taxon>
        <taxon>Spermatophyta</taxon>
        <taxon>Magnoliopsida</taxon>
        <taxon>Ranunculales</taxon>
        <taxon>Ranunculaceae</taxon>
        <taxon>Thalictroideae</taxon>
        <taxon>Aquilegia</taxon>
    </lineage>
</organism>
<comment type="subcellular location">
    <subcellularLocation>
        <location evidence="1">Endosome</location>
    </subcellularLocation>
</comment>
<evidence type="ECO:0000256" key="4">
    <source>
        <dbReference type="ARBA" id="ARBA00022753"/>
    </source>
</evidence>
<name>A0A2G5E5C6_AQUCA</name>
<gene>
    <name evidence="6" type="ORF">AQUCO_01100022v1</name>
</gene>
<dbReference type="OrthoDB" id="1734063at2759"/>